<dbReference type="EC" id="2.7.11.1" evidence="1"/>
<evidence type="ECO:0000256" key="4">
    <source>
        <dbReference type="ARBA" id="ARBA00022741"/>
    </source>
</evidence>
<keyword evidence="6" id="KW-0067">ATP-binding</keyword>
<keyword evidence="12" id="KW-1185">Reference proteome</keyword>
<dbReference type="InterPro" id="IPR000719">
    <property type="entry name" value="Prot_kinase_dom"/>
</dbReference>
<feature type="region of interest" description="Disordered" evidence="9">
    <location>
        <begin position="429"/>
        <end position="451"/>
    </location>
</feature>
<keyword evidence="4" id="KW-0547">Nucleotide-binding</keyword>
<evidence type="ECO:0000256" key="1">
    <source>
        <dbReference type="ARBA" id="ARBA00012513"/>
    </source>
</evidence>
<keyword evidence="3" id="KW-0808">Transferase</keyword>
<dbReference type="GO" id="GO:0005524">
    <property type="term" value="F:ATP binding"/>
    <property type="evidence" value="ECO:0007669"/>
    <property type="project" value="UniProtKB-KW"/>
</dbReference>
<evidence type="ECO:0000256" key="2">
    <source>
        <dbReference type="ARBA" id="ARBA00022527"/>
    </source>
</evidence>
<dbReference type="OrthoDB" id="2649at2759"/>
<dbReference type="GO" id="GO:0050684">
    <property type="term" value="P:regulation of mRNA processing"/>
    <property type="evidence" value="ECO:0007669"/>
    <property type="project" value="TreeGrafter"/>
</dbReference>
<evidence type="ECO:0000256" key="5">
    <source>
        <dbReference type="ARBA" id="ARBA00022777"/>
    </source>
</evidence>
<dbReference type="Gene3D" id="1.10.510.10">
    <property type="entry name" value="Transferase(Phosphotransferase) domain 1"/>
    <property type="match status" value="1"/>
</dbReference>
<dbReference type="EMBL" id="JACGCM010001165">
    <property type="protein sequence ID" value="KAF6160469.1"/>
    <property type="molecule type" value="Genomic_DNA"/>
</dbReference>
<protein>
    <recommendedName>
        <fullName evidence="1">non-specific serine/threonine protein kinase</fullName>
        <ecNumber evidence="1">2.7.11.1</ecNumber>
    </recommendedName>
</protein>
<comment type="catalytic activity">
    <reaction evidence="7">
        <text>L-threonyl-[protein] + ATP = O-phospho-L-threonyl-[protein] + ADP + H(+)</text>
        <dbReference type="Rhea" id="RHEA:46608"/>
        <dbReference type="Rhea" id="RHEA-COMP:11060"/>
        <dbReference type="Rhea" id="RHEA-COMP:11605"/>
        <dbReference type="ChEBI" id="CHEBI:15378"/>
        <dbReference type="ChEBI" id="CHEBI:30013"/>
        <dbReference type="ChEBI" id="CHEBI:30616"/>
        <dbReference type="ChEBI" id="CHEBI:61977"/>
        <dbReference type="ChEBI" id="CHEBI:456216"/>
        <dbReference type="EC" id="2.7.11.1"/>
    </reaction>
</comment>
<dbReference type="PANTHER" id="PTHR47634:SF5">
    <property type="entry name" value="OS09G0552300 PROTEIN"/>
    <property type="match status" value="1"/>
</dbReference>
<evidence type="ECO:0000256" key="7">
    <source>
        <dbReference type="ARBA" id="ARBA00047899"/>
    </source>
</evidence>
<dbReference type="CDD" id="cd09487">
    <property type="entry name" value="SAM_superfamily"/>
    <property type="match status" value="1"/>
</dbReference>
<dbReference type="Gene3D" id="3.30.200.20">
    <property type="entry name" value="Phosphorylase Kinase, domain 1"/>
    <property type="match status" value="1"/>
</dbReference>
<dbReference type="Proteomes" id="UP000541444">
    <property type="component" value="Unassembled WGS sequence"/>
</dbReference>
<gene>
    <name evidence="11" type="ORF">GIB67_019238</name>
</gene>
<proteinExistence type="predicted"/>
<dbReference type="AlphaFoldDB" id="A0A7J7MZT9"/>
<dbReference type="SMART" id="SM00220">
    <property type="entry name" value="S_TKc"/>
    <property type="match status" value="1"/>
</dbReference>
<dbReference type="SUPFAM" id="SSF56112">
    <property type="entry name" value="Protein kinase-like (PK-like)"/>
    <property type="match status" value="1"/>
</dbReference>
<feature type="compositionally biased region" description="Basic and acidic residues" evidence="9">
    <location>
        <begin position="438"/>
        <end position="451"/>
    </location>
</feature>
<accession>A0A7J7MZT9</accession>
<evidence type="ECO:0000256" key="6">
    <source>
        <dbReference type="ARBA" id="ARBA00022840"/>
    </source>
</evidence>
<evidence type="ECO:0000256" key="8">
    <source>
        <dbReference type="ARBA" id="ARBA00048679"/>
    </source>
</evidence>
<evidence type="ECO:0000313" key="11">
    <source>
        <dbReference type="EMBL" id="KAF6160469.1"/>
    </source>
</evidence>
<feature type="domain" description="Protein kinase" evidence="10">
    <location>
        <begin position="1"/>
        <end position="389"/>
    </location>
</feature>
<evidence type="ECO:0000256" key="9">
    <source>
        <dbReference type="SAM" id="MobiDB-lite"/>
    </source>
</evidence>
<comment type="catalytic activity">
    <reaction evidence="8">
        <text>L-seryl-[protein] + ATP = O-phospho-L-seryl-[protein] + ADP + H(+)</text>
        <dbReference type="Rhea" id="RHEA:17989"/>
        <dbReference type="Rhea" id="RHEA-COMP:9863"/>
        <dbReference type="Rhea" id="RHEA-COMP:11604"/>
        <dbReference type="ChEBI" id="CHEBI:15378"/>
        <dbReference type="ChEBI" id="CHEBI:29999"/>
        <dbReference type="ChEBI" id="CHEBI:30616"/>
        <dbReference type="ChEBI" id="CHEBI:83421"/>
        <dbReference type="ChEBI" id="CHEBI:456216"/>
        <dbReference type="EC" id="2.7.11.1"/>
    </reaction>
</comment>
<evidence type="ECO:0000256" key="3">
    <source>
        <dbReference type="ARBA" id="ARBA00022679"/>
    </source>
</evidence>
<keyword evidence="5" id="KW-0418">Kinase</keyword>
<dbReference type="InterPro" id="IPR011009">
    <property type="entry name" value="Kinase-like_dom_sf"/>
</dbReference>
<evidence type="ECO:0000313" key="12">
    <source>
        <dbReference type="Proteomes" id="UP000541444"/>
    </source>
</evidence>
<comment type="caution">
    <text evidence="11">The sequence shown here is derived from an EMBL/GenBank/DDBJ whole genome shotgun (WGS) entry which is preliminary data.</text>
</comment>
<sequence>MSAGLGLQCYEKNFKKGLLTDITLPLLIDSALRDVKIPPGPRLLILNQIQREKAERKAIICLKYMLTFVALKIMKSAVEFAEAAQHEIHILSAIAEGDPSSLKCVVQLINHFKHARPNGQHLCIVLEFLRDSLLRFIRFNYYKGIPLNKVREICRWILLGLDYLHREFGIIHTGLKPKNVLLVSTIDPAKDPIRSSFSPVLERPERNPNGGLVVNSIERKLKRRAVAKISERRMSMGIIVPKAERSLEGIELKCKVVDFGNACWVDKEFTYDIQTRQYRSPEVILGASYSFSVDMWSLACMAFELCTGDMLFASKAVKVSAKMRDWYNLERSKRVKAFRCGKYDECIEKAKASANILNKKVVKYARREDAILHALKIESAQNGKGHEEFCSKFSTSDDIKNDPLIKEPHNMSHPSIIHEYMAGEVNISKGNSKKRLKTPNDLKDDGSEGSKRMRGLEDLGIGNGLPNGGFRHSSGDTYLSLKKIPSQAAHVHEILKKKHRRRQLRQVLESSVMVSIPVSCDGDASPNQFPLRGVLESIDSRKKNIAAVIGNNLDSTGDSYEKENLINASDDTGDVEVDVVDVHLEMKNDELSQKSELCENCRTNGLFDVSFVEEEK</sequence>
<keyword evidence="2" id="KW-0723">Serine/threonine-protein kinase</keyword>
<dbReference type="InterPro" id="IPR051334">
    <property type="entry name" value="SRPK"/>
</dbReference>
<organism evidence="11 12">
    <name type="scientific">Kingdonia uniflora</name>
    <dbReference type="NCBI Taxonomy" id="39325"/>
    <lineage>
        <taxon>Eukaryota</taxon>
        <taxon>Viridiplantae</taxon>
        <taxon>Streptophyta</taxon>
        <taxon>Embryophyta</taxon>
        <taxon>Tracheophyta</taxon>
        <taxon>Spermatophyta</taxon>
        <taxon>Magnoliopsida</taxon>
        <taxon>Ranunculales</taxon>
        <taxon>Circaeasteraceae</taxon>
        <taxon>Kingdonia</taxon>
    </lineage>
</organism>
<dbReference type="GO" id="GO:0004674">
    <property type="term" value="F:protein serine/threonine kinase activity"/>
    <property type="evidence" value="ECO:0007669"/>
    <property type="project" value="UniProtKB-KW"/>
</dbReference>
<dbReference type="Pfam" id="PF00069">
    <property type="entry name" value="Pkinase"/>
    <property type="match status" value="2"/>
</dbReference>
<reference evidence="11 12" key="1">
    <citation type="journal article" date="2020" name="IScience">
        <title>Genome Sequencing of the Endangered Kingdonia uniflora (Circaeasteraceae, Ranunculales) Reveals Potential Mechanisms of Evolutionary Specialization.</title>
        <authorList>
            <person name="Sun Y."/>
            <person name="Deng T."/>
            <person name="Zhang A."/>
            <person name="Moore M.J."/>
            <person name="Landis J.B."/>
            <person name="Lin N."/>
            <person name="Zhang H."/>
            <person name="Zhang X."/>
            <person name="Huang J."/>
            <person name="Zhang X."/>
            <person name="Sun H."/>
            <person name="Wang H."/>
        </authorList>
    </citation>
    <scope>NUCLEOTIDE SEQUENCE [LARGE SCALE GENOMIC DNA]</scope>
    <source>
        <strain evidence="11">TB1705</strain>
        <tissue evidence="11">Leaf</tissue>
    </source>
</reference>
<dbReference type="PROSITE" id="PS50011">
    <property type="entry name" value="PROTEIN_KINASE_DOM"/>
    <property type="match status" value="1"/>
</dbReference>
<evidence type="ECO:0000259" key="10">
    <source>
        <dbReference type="PROSITE" id="PS50011"/>
    </source>
</evidence>
<dbReference type="GO" id="GO:0000245">
    <property type="term" value="P:spliceosomal complex assembly"/>
    <property type="evidence" value="ECO:0007669"/>
    <property type="project" value="TreeGrafter"/>
</dbReference>
<dbReference type="PANTHER" id="PTHR47634">
    <property type="entry name" value="PROTEIN KINASE DOMAIN-CONTAINING PROTEIN-RELATED"/>
    <property type="match status" value="1"/>
</dbReference>
<name>A0A7J7MZT9_9MAGN</name>